<feature type="coiled-coil region" evidence="3">
    <location>
        <begin position="106"/>
        <end position="133"/>
    </location>
</feature>
<dbReference type="InterPro" id="IPR051358">
    <property type="entry name" value="TF_AMS/ICE1/BHLH6-like"/>
</dbReference>
<dbReference type="AlphaFoldDB" id="A0A9E7EUG6"/>
<proteinExistence type="predicted"/>
<organism evidence="5 6">
    <name type="scientific">Musa troglodytarum</name>
    <name type="common">fe'i banana</name>
    <dbReference type="NCBI Taxonomy" id="320322"/>
    <lineage>
        <taxon>Eukaryota</taxon>
        <taxon>Viridiplantae</taxon>
        <taxon>Streptophyta</taxon>
        <taxon>Embryophyta</taxon>
        <taxon>Tracheophyta</taxon>
        <taxon>Spermatophyta</taxon>
        <taxon>Magnoliopsida</taxon>
        <taxon>Liliopsida</taxon>
        <taxon>Zingiberales</taxon>
        <taxon>Musaceae</taxon>
        <taxon>Musa</taxon>
    </lineage>
</organism>
<dbReference type="Pfam" id="PF22754">
    <property type="entry name" value="bHLH-TF_ACT-like_plant"/>
    <property type="match status" value="1"/>
</dbReference>
<comment type="subcellular location">
    <subcellularLocation>
        <location evidence="1">Nucleus</location>
    </subcellularLocation>
</comment>
<evidence type="ECO:0000259" key="4">
    <source>
        <dbReference type="Pfam" id="PF22754"/>
    </source>
</evidence>
<keyword evidence="3" id="KW-0175">Coiled coil</keyword>
<dbReference type="InterPro" id="IPR054502">
    <property type="entry name" value="bHLH-TF_ACT-like_plant"/>
</dbReference>
<dbReference type="PANTHER" id="PTHR31945:SF5">
    <property type="entry name" value="TRANSCRIPTION FACTOR SCREAM-LIKE PROTEIN"/>
    <property type="match status" value="1"/>
</dbReference>
<dbReference type="CDD" id="cd04873">
    <property type="entry name" value="ACT_UUR-ACR-like"/>
    <property type="match status" value="1"/>
</dbReference>
<keyword evidence="6" id="KW-1185">Reference proteome</keyword>
<sequence>MSTSLTPCAGYPVFRGSSSLAFSATPDVGKVIYALRYLNVVSDLPYYIVSKLLLQAFPEEAGGRGSAGAEHRKMTSRDQKKAVFHEKLRLLRSVTNSSALSKASIIVDASKYIQELKQKVEACKQDLAEESSLPMVTVETLEKGFLINAFSDKNCPGLLVSVLQAFQELGLDVLDATISSADSFRLEAVGGEPQNESVDAQMVRQVVVQAIIKCMGGSATSKTSRRMEEQKGL</sequence>
<evidence type="ECO:0000313" key="5">
    <source>
        <dbReference type="EMBL" id="URD84379.1"/>
    </source>
</evidence>
<dbReference type="OrthoDB" id="1917523at2759"/>
<dbReference type="GO" id="GO:0043565">
    <property type="term" value="F:sequence-specific DNA binding"/>
    <property type="evidence" value="ECO:0007669"/>
    <property type="project" value="TreeGrafter"/>
</dbReference>
<protein>
    <recommendedName>
        <fullName evidence="4">Plant bHLH transcription factor ACT-like domain-containing protein</fullName>
    </recommendedName>
</protein>
<gene>
    <name evidence="5" type="ORF">MUK42_05598</name>
</gene>
<dbReference type="EMBL" id="CP097503">
    <property type="protein sequence ID" value="URD84379.1"/>
    <property type="molecule type" value="Genomic_DNA"/>
</dbReference>
<evidence type="ECO:0000313" key="6">
    <source>
        <dbReference type="Proteomes" id="UP001055439"/>
    </source>
</evidence>
<dbReference type="GO" id="GO:0005634">
    <property type="term" value="C:nucleus"/>
    <property type="evidence" value="ECO:0007669"/>
    <property type="project" value="UniProtKB-SubCell"/>
</dbReference>
<reference evidence="5" key="1">
    <citation type="submission" date="2022-05" db="EMBL/GenBank/DDBJ databases">
        <title>The Musa troglodytarum L. genome provides insights into the mechanism of non-climacteric behaviour and enrichment of carotenoids.</title>
        <authorList>
            <person name="Wang J."/>
        </authorList>
    </citation>
    <scope>NUCLEOTIDE SEQUENCE</scope>
    <source>
        <tissue evidence="5">Leaf</tissue>
    </source>
</reference>
<dbReference type="PANTHER" id="PTHR31945">
    <property type="entry name" value="TRANSCRIPTION FACTOR SCREAM2-RELATED"/>
    <property type="match status" value="1"/>
</dbReference>
<keyword evidence="2" id="KW-0539">Nucleus</keyword>
<feature type="domain" description="Plant bHLH transcription factor ACT-like" evidence="4">
    <location>
        <begin position="135"/>
        <end position="211"/>
    </location>
</feature>
<name>A0A9E7EUG6_9LILI</name>
<dbReference type="Proteomes" id="UP001055439">
    <property type="component" value="Chromosome 10"/>
</dbReference>
<accession>A0A9E7EUG6</accession>
<evidence type="ECO:0000256" key="3">
    <source>
        <dbReference type="SAM" id="Coils"/>
    </source>
</evidence>
<evidence type="ECO:0000256" key="1">
    <source>
        <dbReference type="ARBA" id="ARBA00004123"/>
    </source>
</evidence>
<evidence type="ECO:0000256" key="2">
    <source>
        <dbReference type="ARBA" id="ARBA00023242"/>
    </source>
</evidence>
<dbReference type="GO" id="GO:0003700">
    <property type="term" value="F:DNA-binding transcription factor activity"/>
    <property type="evidence" value="ECO:0007669"/>
    <property type="project" value="TreeGrafter"/>
</dbReference>